<evidence type="ECO:0000256" key="2">
    <source>
        <dbReference type="ARBA" id="ARBA00022741"/>
    </source>
</evidence>
<dbReference type="STRING" id="1454373.ACMU_08580"/>
<keyword evidence="6" id="KW-0119">Carbohydrate metabolism</keyword>
<dbReference type="Pfam" id="PF02782">
    <property type="entry name" value="FGGY_C"/>
    <property type="match status" value="1"/>
</dbReference>
<evidence type="ECO:0000256" key="5">
    <source>
        <dbReference type="ARBA" id="ARBA00022935"/>
    </source>
</evidence>
<keyword evidence="2" id="KW-0547">Nucleotide-binding</keyword>
<dbReference type="EMBL" id="JFKE01000003">
    <property type="protein sequence ID" value="KAJ55820.1"/>
    <property type="molecule type" value="Genomic_DNA"/>
</dbReference>
<accession>A0A037ZH98</accession>
<keyword evidence="10" id="KW-1185">Reference proteome</keyword>
<dbReference type="GO" id="GO:0008741">
    <property type="term" value="F:ribulokinase activity"/>
    <property type="evidence" value="ECO:0007669"/>
    <property type="project" value="InterPro"/>
</dbReference>
<sequence length="521" mass="55228">MVVGVDFGTQSVRATILDADAGKLLSSAAQGYAVQRSADDPLLVTQSHYDQMTALQAAVSAALRASETPGDAVVGMACSATSSSVIVTDEHLQPITDYYLWCDHRAHKEAQEITQAAHARGFEGIQWCGGTYSHEWGFAKLLHFLRHNPDLRSSAALALENCDMITATLCGVSGPDDLVRSTCAMGHKWMWGTPWGGFPDDAFLGEVDPLLAEASQMLRGKVVPQGGVAGYLSDEWAQKLGLRAGISVGVGAIDAHWDAVGAGASRGDMVNIIGTSTCLIGVLPGQARAVRGVSGVVPGSVLPDGIGIEAGMSAVGDLFQSVARRNNSDLVAMTDSLNAEPRRITGLVRIPWDNGDRTILVDANLGGVLVGLDLEHTALDELQAAIEGTALQTRLILDHIGTQMVPFERIINGGGIPPKNPFLNQVYADILNRPVCVPKTPTTGIGAGIFAAVAAGLFPSVEDAQAAFCPEFDVIEPDPAFVARYDETYEVFHTLYHALGNREAGQQAEALKILRRQRVGQ</sequence>
<evidence type="ECO:0000256" key="3">
    <source>
        <dbReference type="ARBA" id="ARBA00022777"/>
    </source>
</evidence>
<dbReference type="Gene3D" id="3.30.420.40">
    <property type="match status" value="2"/>
</dbReference>
<dbReference type="GO" id="GO:0019569">
    <property type="term" value="P:L-arabinose catabolic process to D-xylulose 5-phosphate"/>
    <property type="evidence" value="ECO:0007669"/>
    <property type="project" value="InterPro"/>
</dbReference>
<evidence type="ECO:0000259" key="7">
    <source>
        <dbReference type="Pfam" id="PF00370"/>
    </source>
</evidence>
<dbReference type="Pfam" id="PF00370">
    <property type="entry name" value="FGGY_N"/>
    <property type="match status" value="1"/>
</dbReference>
<keyword evidence="5" id="KW-0054">Arabinose catabolism</keyword>
<dbReference type="PANTHER" id="PTHR43435:SF4">
    <property type="entry name" value="FGGY CARBOHYDRATE KINASE DOMAIN-CONTAINING PROTEIN"/>
    <property type="match status" value="1"/>
</dbReference>
<evidence type="ECO:0000256" key="4">
    <source>
        <dbReference type="ARBA" id="ARBA00022840"/>
    </source>
</evidence>
<keyword evidence="4" id="KW-0067">ATP-binding</keyword>
<dbReference type="AlphaFoldDB" id="A0A037ZH98"/>
<protein>
    <submittedName>
        <fullName evidence="9">Ribulokinase</fullName>
    </submittedName>
</protein>
<dbReference type="InterPro" id="IPR018485">
    <property type="entry name" value="FGGY_C"/>
</dbReference>
<evidence type="ECO:0000313" key="9">
    <source>
        <dbReference type="EMBL" id="KAJ55820.1"/>
    </source>
</evidence>
<keyword evidence="1" id="KW-0808">Transferase</keyword>
<dbReference type="InterPro" id="IPR043129">
    <property type="entry name" value="ATPase_NBD"/>
</dbReference>
<dbReference type="InterPro" id="IPR018484">
    <property type="entry name" value="FGGY_N"/>
</dbReference>
<dbReference type="Proteomes" id="UP000026249">
    <property type="component" value="Unassembled WGS sequence"/>
</dbReference>
<dbReference type="PANTHER" id="PTHR43435">
    <property type="entry name" value="RIBULOKINASE"/>
    <property type="match status" value="1"/>
</dbReference>
<dbReference type="GO" id="GO:0005737">
    <property type="term" value="C:cytoplasm"/>
    <property type="evidence" value="ECO:0007669"/>
    <property type="project" value="TreeGrafter"/>
</dbReference>
<organism evidence="9 10">
    <name type="scientific">Actibacterium mucosum KCTC 23349</name>
    <dbReference type="NCBI Taxonomy" id="1454373"/>
    <lineage>
        <taxon>Bacteria</taxon>
        <taxon>Pseudomonadati</taxon>
        <taxon>Pseudomonadota</taxon>
        <taxon>Alphaproteobacteria</taxon>
        <taxon>Rhodobacterales</taxon>
        <taxon>Roseobacteraceae</taxon>
        <taxon>Actibacterium</taxon>
    </lineage>
</organism>
<proteinExistence type="predicted"/>
<dbReference type="PIRSF" id="PIRSF000538">
    <property type="entry name" value="GlpK"/>
    <property type="match status" value="1"/>
</dbReference>
<evidence type="ECO:0000256" key="1">
    <source>
        <dbReference type="ARBA" id="ARBA00022679"/>
    </source>
</evidence>
<reference evidence="9 10" key="1">
    <citation type="submission" date="2014-03" db="EMBL/GenBank/DDBJ databases">
        <title>Draft Genome Sequence of Actibacterium mucosum KCTC 23349, a Marine Alphaproteobacterium with Complex Ionic Requirements Isolated from Mediterranean Seawater at Malvarrosa Beach, Valencia, Spain.</title>
        <authorList>
            <person name="Arahal D.R."/>
            <person name="Shao Z."/>
            <person name="Lai Q."/>
            <person name="Pujalte M.J."/>
        </authorList>
    </citation>
    <scope>NUCLEOTIDE SEQUENCE [LARGE SCALE GENOMIC DNA]</scope>
    <source>
        <strain evidence="9 10">KCTC 23349</strain>
    </source>
</reference>
<evidence type="ECO:0000259" key="8">
    <source>
        <dbReference type="Pfam" id="PF02782"/>
    </source>
</evidence>
<feature type="domain" description="Carbohydrate kinase FGGY C-terminal" evidence="8">
    <location>
        <begin position="270"/>
        <end position="455"/>
    </location>
</feature>
<dbReference type="CDD" id="cd07781">
    <property type="entry name" value="ASKHA_NBD_FGGY_L-RBK"/>
    <property type="match status" value="1"/>
</dbReference>
<evidence type="ECO:0000313" key="10">
    <source>
        <dbReference type="Proteomes" id="UP000026249"/>
    </source>
</evidence>
<comment type="caution">
    <text evidence="9">The sequence shown here is derived from an EMBL/GenBank/DDBJ whole genome shotgun (WGS) entry which is preliminary data.</text>
</comment>
<dbReference type="SUPFAM" id="SSF53067">
    <property type="entry name" value="Actin-like ATPase domain"/>
    <property type="match status" value="2"/>
</dbReference>
<feature type="domain" description="Carbohydrate kinase FGGY N-terminal" evidence="7">
    <location>
        <begin position="1"/>
        <end position="261"/>
    </location>
</feature>
<dbReference type="InterPro" id="IPR005929">
    <property type="entry name" value="Ribulokinase"/>
</dbReference>
<dbReference type="InterPro" id="IPR000577">
    <property type="entry name" value="Carb_kinase_FGGY"/>
</dbReference>
<dbReference type="GO" id="GO:0005524">
    <property type="term" value="F:ATP binding"/>
    <property type="evidence" value="ECO:0007669"/>
    <property type="project" value="UniProtKB-KW"/>
</dbReference>
<evidence type="ECO:0000256" key="6">
    <source>
        <dbReference type="ARBA" id="ARBA00023277"/>
    </source>
</evidence>
<keyword evidence="3 9" id="KW-0418">Kinase</keyword>
<gene>
    <name evidence="9" type="ORF">ACMU_08580</name>
</gene>
<dbReference type="GO" id="GO:0019150">
    <property type="term" value="F:D-ribulokinase activity"/>
    <property type="evidence" value="ECO:0007669"/>
    <property type="project" value="TreeGrafter"/>
</dbReference>
<name>A0A037ZH98_9RHOB</name>
<dbReference type="NCBIfam" id="NF003154">
    <property type="entry name" value="PRK04123.1"/>
    <property type="match status" value="1"/>
</dbReference>